<keyword evidence="6" id="KW-1185">Reference proteome</keyword>
<dbReference type="InterPro" id="IPR008969">
    <property type="entry name" value="CarboxyPept-like_regulatory"/>
</dbReference>
<keyword evidence="2" id="KW-0472">Membrane</keyword>
<dbReference type="GO" id="GO:0009279">
    <property type="term" value="C:cell outer membrane"/>
    <property type="evidence" value="ECO:0007669"/>
    <property type="project" value="UniProtKB-SubCell"/>
</dbReference>
<comment type="subcellular location">
    <subcellularLocation>
        <location evidence="1">Cell outer membrane</location>
    </subcellularLocation>
</comment>
<accession>A0A7S7NW76</accession>
<dbReference type="RefSeq" id="WP_194452603.1">
    <property type="nucleotide sequence ID" value="NZ_CP063849.1"/>
</dbReference>
<dbReference type="InterPro" id="IPR036942">
    <property type="entry name" value="Beta-barrel_TonB_sf"/>
</dbReference>
<keyword evidence="3" id="KW-0998">Cell outer membrane</keyword>
<dbReference type="KEGG" id="pfer:IRI77_13660"/>
<organism evidence="5 6">
    <name type="scientific">Paludibaculum fermentans</name>
    <dbReference type="NCBI Taxonomy" id="1473598"/>
    <lineage>
        <taxon>Bacteria</taxon>
        <taxon>Pseudomonadati</taxon>
        <taxon>Acidobacteriota</taxon>
        <taxon>Terriglobia</taxon>
        <taxon>Bryobacterales</taxon>
        <taxon>Bryobacteraceae</taxon>
        <taxon>Paludibaculum</taxon>
    </lineage>
</organism>
<feature type="domain" description="TonB-dependent transporter Oar-like beta-barrel" evidence="4">
    <location>
        <begin position="236"/>
        <end position="1079"/>
    </location>
</feature>
<sequence>MRNALSLFVLCVAVWAQDTGAVLEGHVTDASGGVVAGAVVSATERTTGLARSQTTTNAGAYHLALPVGEYDLSITAPNLAEFKQNAIILNVSRTVRVDVQLQVAGSKTTVNVSAAATLVDSSSNTIGNVVSGRELVDLPLNGRNFTQLGLLQPGVAPMTAGLSEAGGSLRAGQAYAVNGQRPESNNYLLDGVSNVNRVDGGFALKTPVDAIQEFRILTQTAPPEYGGTAGATTTVVTRSGGNEVHGTVYEFLRNDKLDARNFFASKVETLKQNQFGATLGGPIRRNRDFLFGYYEGFRNRQGVTRGATVPSDAQRAGDFSGLRDPQTGQPVPLINYFTGQPFPNNQIPTQAMSPVALKIMEFYPHANAGPNLYITTQTMQNQADQGGLRFDHLFNDRDQFSAHFTRSANANLNPLSIAGANVPGFPVSEDITTTRAAVSETHLFSGATVNNFRAQFFRNVFFTGNPENRTTTRQLGFNYDTTLSAAQGPPFFIVSGYASTGNPITGPRDTSQNTYEVNDSLSHVRGAHSFKFGVDFRRNQINMTQGIASNGFFVFAPFPISDSFASFLIGFPVVFFQGGGDMNRGLRNVEFAAYGQDEWRVTSRLTLNYGARWEVSTPYVDIRNRMNSWSPGKQSTVYPNAPKGLLFPGDAGVPDGIAPVYWKSLMPRVGLAWDPNGNGRTSVRAAYGIYYDSFTNGVGGPLQAPLSALPWTQARQLSAPINFTDPWNGANPFVAGTFPQPTTVLTIENGMRPPYSQNWNFSVQHALVQDVLFELRYIGNKGTRLPRMIEANPSVYGPGASSNDADQRRIYAGCRGAGGPCDFASVGLITNQTNSTYHAAQFSVSRRFRDGLSFLGSYTYSKTLDYVSSFNVAGSAPRLVGGENDLAQDPFNLKAEHGPSLFDARHRFVFSGSYQLPGPSKSAAPAARALLGGWQLNSIMNFASGTPFTVYDSANVSLQGSAPEITGFYSSRPDAIADPNAGSHSPDQWVSRSAFRRLDPLTQSGQFGSAGRNTVRGPGIANVDLSLLKSIALTERTRLQFRAECFNIANHANFGLPENDISSSNFGRVLTAGAPRLVQFGLKLLF</sequence>
<evidence type="ECO:0000313" key="5">
    <source>
        <dbReference type="EMBL" id="QOY90946.1"/>
    </source>
</evidence>
<dbReference type="Gene3D" id="2.40.170.20">
    <property type="entry name" value="TonB-dependent receptor, beta-barrel domain"/>
    <property type="match status" value="1"/>
</dbReference>
<dbReference type="Proteomes" id="UP000593892">
    <property type="component" value="Chromosome"/>
</dbReference>
<evidence type="ECO:0000313" key="6">
    <source>
        <dbReference type="Proteomes" id="UP000593892"/>
    </source>
</evidence>
<protein>
    <submittedName>
        <fullName evidence="5">TonB-dependent receptor</fullName>
    </submittedName>
</protein>
<dbReference type="SUPFAM" id="SSF49464">
    <property type="entry name" value="Carboxypeptidase regulatory domain-like"/>
    <property type="match status" value="1"/>
</dbReference>
<evidence type="ECO:0000256" key="3">
    <source>
        <dbReference type="ARBA" id="ARBA00023237"/>
    </source>
</evidence>
<evidence type="ECO:0000256" key="1">
    <source>
        <dbReference type="ARBA" id="ARBA00004442"/>
    </source>
</evidence>
<dbReference type="InterPro" id="IPR057601">
    <property type="entry name" value="Oar-like_b-barrel"/>
</dbReference>
<dbReference type="Pfam" id="PF25183">
    <property type="entry name" value="OMP_b-brl_4"/>
    <property type="match status" value="1"/>
</dbReference>
<dbReference type="EMBL" id="CP063849">
    <property type="protein sequence ID" value="QOY90946.1"/>
    <property type="molecule type" value="Genomic_DNA"/>
</dbReference>
<keyword evidence="5" id="KW-0675">Receptor</keyword>
<name>A0A7S7NW76_PALFE</name>
<dbReference type="Pfam" id="PF13620">
    <property type="entry name" value="CarboxypepD_reg"/>
    <property type="match status" value="1"/>
</dbReference>
<gene>
    <name evidence="5" type="ORF">IRI77_13660</name>
</gene>
<dbReference type="SUPFAM" id="SSF56935">
    <property type="entry name" value="Porins"/>
    <property type="match status" value="1"/>
</dbReference>
<evidence type="ECO:0000259" key="4">
    <source>
        <dbReference type="Pfam" id="PF25183"/>
    </source>
</evidence>
<evidence type="ECO:0000256" key="2">
    <source>
        <dbReference type="ARBA" id="ARBA00023136"/>
    </source>
</evidence>
<proteinExistence type="predicted"/>
<dbReference type="Gene3D" id="2.60.40.1120">
    <property type="entry name" value="Carboxypeptidase-like, regulatory domain"/>
    <property type="match status" value="1"/>
</dbReference>
<dbReference type="AlphaFoldDB" id="A0A7S7NW76"/>
<reference evidence="5 6" key="1">
    <citation type="submission" date="2020-10" db="EMBL/GenBank/DDBJ databases">
        <title>Complete genome sequence of Paludibaculum fermentans P105T, a facultatively anaerobic acidobacterium capable of dissimilatory Fe(III) reduction.</title>
        <authorList>
            <person name="Dedysh S.N."/>
            <person name="Beletsky A.V."/>
            <person name="Kulichevskaya I.S."/>
            <person name="Mardanov A.V."/>
            <person name="Ravin N.V."/>
        </authorList>
    </citation>
    <scope>NUCLEOTIDE SEQUENCE [LARGE SCALE GENOMIC DNA]</scope>
    <source>
        <strain evidence="5 6">P105</strain>
    </source>
</reference>